<keyword evidence="1" id="KW-0805">Transcription regulation</keyword>
<dbReference type="SUPFAM" id="SSF51306">
    <property type="entry name" value="LexA/Signal peptidase"/>
    <property type="match status" value="1"/>
</dbReference>
<dbReference type="Pfam" id="PF01381">
    <property type="entry name" value="HTH_3"/>
    <property type="match status" value="1"/>
</dbReference>
<dbReference type="Pfam" id="PF00717">
    <property type="entry name" value="Peptidase_S24"/>
    <property type="match status" value="1"/>
</dbReference>
<protein>
    <submittedName>
        <fullName evidence="5">S24 family peptidase</fullName>
    </submittedName>
</protein>
<dbReference type="Gene3D" id="1.10.260.40">
    <property type="entry name" value="lambda repressor-like DNA-binding domains"/>
    <property type="match status" value="1"/>
</dbReference>
<dbReference type="CDD" id="cd06529">
    <property type="entry name" value="S24_LexA-like"/>
    <property type="match status" value="1"/>
</dbReference>
<keyword evidence="3" id="KW-0804">Transcription</keyword>
<name>A0ABV6ZJV8_9HYPH</name>
<organism evidence="5 6">
    <name type="scientific">Labrys neptuniae</name>
    <dbReference type="NCBI Taxonomy" id="376174"/>
    <lineage>
        <taxon>Bacteria</taxon>
        <taxon>Pseudomonadati</taxon>
        <taxon>Pseudomonadota</taxon>
        <taxon>Alphaproteobacteria</taxon>
        <taxon>Hyphomicrobiales</taxon>
        <taxon>Xanthobacteraceae</taxon>
        <taxon>Labrys</taxon>
    </lineage>
</organism>
<dbReference type="PANTHER" id="PTHR40661">
    <property type="match status" value="1"/>
</dbReference>
<proteinExistence type="predicted"/>
<reference evidence="5 6" key="1">
    <citation type="submission" date="2024-09" db="EMBL/GenBank/DDBJ databases">
        <title>Description of Labrys sedimenti sp. nov., isolated from a diclofenac-degrading enrichment culture, and genome-based reclassification of Labrys portucalensis as a later heterotypic synonym of Labrys neptuniae.</title>
        <authorList>
            <person name="Tancsics A."/>
            <person name="Csepanyi A."/>
        </authorList>
    </citation>
    <scope>NUCLEOTIDE SEQUENCE [LARGE SCALE GENOMIC DNA]</scope>
    <source>
        <strain evidence="5 6">LMG 23412</strain>
    </source>
</reference>
<evidence type="ECO:0000256" key="3">
    <source>
        <dbReference type="ARBA" id="ARBA00023163"/>
    </source>
</evidence>
<dbReference type="Gene3D" id="2.10.109.10">
    <property type="entry name" value="Umud Fragment, subunit A"/>
    <property type="match status" value="1"/>
</dbReference>
<evidence type="ECO:0000256" key="1">
    <source>
        <dbReference type="ARBA" id="ARBA00023015"/>
    </source>
</evidence>
<dbReference type="Proteomes" id="UP001595190">
    <property type="component" value="Unassembled WGS sequence"/>
</dbReference>
<gene>
    <name evidence="5" type="ORF">ACETRX_22735</name>
</gene>
<dbReference type="PROSITE" id="PS50943">
    <property type="entry name" value="HTH_CROC1"/>
    <property type="match status" value="1"/>
</dbReference>
<evidence type="ECO:0000256" key="2">
    <source>
        <dbReference type="ARBA" id="ARBA00023125"/>
    </source>
</evidence>
<dbReference type="PANTHER" id="PTHR40661:SF3">
    <property type="entry name" value="FELS-1 PROPHAGE TRANSCRIPTIONAL REGULATOR"/>
    <property type="match status" value="1"/>
</dbReference>
<dbReference type="InterPro" id="IPR010982">
    <property type="entry name" value="Lambda_DNA-bd_dom_sf"/>
</dbReference>
<evidence type="ECO:0000313" key="6">
    <source>
        <dbReference type="Proteomes" id="UP001595190"/>
    </source>
</evidence>
<dbReference type="SMART" id="SM00530">
    <property type="entry name" value="HTH_XRE"/>
    <property type="match status" value="1"/>
</dbReference>
<dbReference type="InterPro" id="IPR039418">
    <property type="entry name" value="LexA-like"/>
</dbReference>
<dbReference type="InterPro" id="IPR015927">
    <property type="entry name" value="Peptidase_S24_S26A/B/C"/>
</dbReference>
<evidence type="ECO:0000259" key="4">
    <source>
        <dbReference type="PROSITE" id="PS50943"/>
    </source>
</evidence>
<dbReference type="SUPFAM" id="SSF47413">
    <property type="entry name" value="lambda repressor-like DNA-binding domains"/>
    <property type="match status" value="1"/>
</dbReference>
<dbReference type="CDD" id="cd00093">
    <property type="entry name" value="HTH_XRE"/>
    <property type="match status" value="1"/>
</dbReference>
<accession>A0ABV6ZJV8</accession>
<dbReference type="RefSeq" id="WP_394313071.1">
    <property type="nucleotide sequence ID" value="NZ_JBHGPK010000011.1"/>
</dbReference>
<evidence type="ECO:0000313" key="5">
    <source>
        <dbReference type="EMBL" id="MFC2252470.1"/>
    </source>
</evidence>
<dbReference type="InterPro" id="IPR036286">
    <property type="entry name" value="LexA/Signal_pep-like_sf"/>
</dbReference>
<dbReference type="InterPro" id="IPR001387">
    <property type="entry name" value="Cro/C1-type_HTH"/>
</dbReference>
<keyword evidence="2" id="KW-0238">DNA-binding</keyword>
<sequence>MSDDSTLAGRIQIRLNDLHLDATPTSLEAGLSASAIRNILEGKSKSPRNDTLVRLARVLKTSVDWLGENRGPKELDSSAAETALPPRQILPPPNASISIVPAPRMLDDHINVLGLAKGGADGRFQFNGDVVETIPRPDFLRGVVGAYGLYVEGDSMFPRYKAGELVWIHPGKSPKREDDVVVQLHPDVEGDPPEGYIKEFRGWSPSKLLLWQWNPAEEFNIDRPLVKAVHVIVGRR</sequence>
<feature type="domain" description="HTH cro/C1-type" evidence="4">
    <location>
        <begin position="28"/>
        <end position="66"/>
    </location>
</feature>
<comment type="caution">
    <text evidence="5">The sequence shown here is derived from an EMBL/GenBank/DDBJ whole genome shotgun (WGS) entry which is preliminary data.</text>
</comment>
<dbReference type="EMBL" id="JBHGPK010000011">
    <property type="protein sequence ID" value="MFC2252470.1"/>
    <property type="molecule type" value="Genomic_DNA"/>
</dbReference>